<gene>
    <name evidence="1" type="ORF">rsdtw13_09980</name>
</gene>
<evidence type="ECO:0000313" key="1">
    <source>
        <dbReference type="EMBL" id="GKX65740.1"/>
    </source>
</evidence>
<comment type="caution">
    <text evidence="1">The sequence shown here is derived from an EMBL/GenBank/DDBJ whole genome shotgun (WGS) entry which is preliminary data.</text>
</comment>
<sequence>MNIRKKFITFSILFGILPVVISTAITVVYFRAKDIDIIKQNVTTVANDQSIILSTFFEQNSRDLNFVSNIQITQELLEDSNNNMGSININEYTSIVSQILCIRKKQQSYIYKASLVNKRGEVIAATDNNTINSTVIFSKKDMDKLINRQAVVTDIDINNRVKTAIIAAPVFVKEQYQGAMLYIIDMSYFQNMVRNTHFFKTGKVAIFDGKGVIAASSSKNIISNINSINAPNNLYEQWRKIDSNKYPKGIIEYKLNGVDKIGYYSKISDTGWVVLSGVEWNEFKMPLNKTINTIIIIILFIFLLIIISYTFVVNYFSKPIYDLLEVIRKVREGNYKGRFVYKEDNEFGEISRAFNDLIERIEKKRKQIEDKNRDLESLTSNIPGGVHRNRIENGEYLIDYLSYGCLNILGYKPEEFHQFYGKSIFDLVYEKDRQRVQQEIIDQIRMFDKYTVEFRIKRKDGSIIWLIDNGRIVKDRDGKMYSYSVVLNITDAKIAEEKLRVSEERYRIIMSQTEDIIFEWDVKRDSIQYSKNLKDRFNVELNITEISKKLVNNDFIYKDDIRKFSNLINNIVCGERYGETEVRIKKDSDSYTWCKMRITSIFDENGDIVRAIGAIIDIDKQKKETENLLFMAERDSATGLYNKGTSQRLVEKYMRNAEQSSKGALFVIDVDNFKLVNDTLGHLAGDYVLNRISAMLSQTFKENSIIGRIGGDEFIVFLKDVSSKEFIQNKADELVEGFRKINIEEGWGIKVSGSIGIAFYPLHGNSYEKLFISADKAVYYSKKNGKDGYCIFEDI</sequence>
<proteinExistence type="predicted"/>
<reference evidence="1" key="1">
    <citation type="journal article" date="2025" name="Int. J. Syst. Evol. Microbiol.">
        <title>Inconstantimicrobium mannanitabidum sp. nov., a novel member of the family Clostridiaceae isolated from anoxic soil under the treatment of reductive soil disinfestation.</title>
        <authorList>
            <person name="Ueki A."/>
            <person name="Tonouchi A."/>
            <person name="Honma S."/>
            <person name="Kaku N."/>
            <person name="Ueki K."/>
        </authorList>
    </citation>
    <scope>NUCLEOTIDE SEQUENCE</scope>
    <source>
        <strain evidence="1">TW13</strain>
    </source>
</reference>
<dbReference type="EMBL" id="BROD01000001">
    <property type="protein sequence ID" value="GKX65740.1"/>
    <property type="molecule type" value="Genomic_DNA"/>
</dbReference>
<organism evidence="1 2">
    <name type="scientific">Inconstantimicrobium mannanitabidum</name>
    <dbReference type="NCBI Taxonomy" id="1604901"/>
    <lineage>
        <taxon>Bacteria</taxon>
        <taxon>Bacillati</taxon>
        <taxon>Bacillota</taxon>
        <taxon>Clostridia</taxon>
        <taxon>Eubacteriales</taxon>
        <taxon>Clostridiaceae</taxon>
        <taxon>Inconstantimicrobium</taxon>
    </lineage>
</organism>
<accession>A0ACB5R9F7</accession>
<dbReference type="Proteomes" id="UP001058074">
    <property type="component" value="Unassembled WGS sequence"/>
</dbReference>
<protein>
    <submittedName>
        <fullName evidence="1">Uncharacterized protein</fullName>
    </submittedName>
</protein>
<name>A0ACB5R9F7_9CLOT</name>
<keyword evidence="2" id="KW-1185">Reference proteome</keyword>
<evidence type="ECO:0000313" key="2">
    <source>
        <dbReference type="Proteomes" id="UP001058074"/>
    </source>
</evidence>